<dbReference type="PANTHER" id="PTHR36558">
    <property type="entry name" value="GLR1098 PROTEIN"/>
    <property type="match status" value="1"/>
</dbReference>
<accession>A0ABV4BEQ8</accession>
<dbReference type="InterPro" id="IPR011335">
    <property type="entry name" value="Restrct_endonuc-II-like"/>
</dbReference>
<dbReference type="Gene3D" id="3.90.1570.10">
    <property type="entry name" value="tt1808, chain A"/>
    <property type="match status" value="1"/>
</dbReference>
<protein>
    <submittedName>
        <fullName evidence="2">Uma2 family endonuclease</fullName>
    </submittedName>
</protein>
<keyword evidence="2" id="KW-0255">Endonuclease</keyword>
<evidence type="ECO:0000259" key="1">
    <source>
        <dbReference type="Pfam" id="PF05685"/>
    </source>
</evidence>
<dbReference type="Pfam" id="PF05685">
    <property type="entry name" value="Uma2"/>
    <property type="match status" value="1"/>
</dbReference>
<reference evidence="2 3" key="1">
    <citation type="submission" date="2024-05" db="EMBL/GenBank/DDBJ databases">
        <title>Genome Sequence and Characterization of the New Strain Purple Sulfur Bacterium of Genus Thioalkalicoccus.</title>
        <authorList>
            <person name="Bryantseva I.A."/>
            <person name="Kyndt J.A."/>
            <person name="Imhoff J.F."/>
        </authorList>
    </citation>
    <scope>NUCLEOTIDE SEQUENCE [LARGE SCALE GENOMIC DNA]</scope>
    <source>
        <strain evidence="2 3">Um2</strain>
    </source>
</reference>
<keyword evidence="2" id="KW-0540">Nuclease</keyword>
<dbReference type="SUPFAM" id="SSF52980">
    <property type="entry name" value="Restriction endonuclease-like"/>
    <property type="match status" value="1"/>
</dbReference>
<gene>
    <name evidence="2" type="ORF">ABC977_00425</name>
</gene>
<name>A0ABV4BEQ8_9GAMM</name>
<proteinExistence type="predicted"/>
<organism evidence="2 3">
    <name type="scientific">Thioalkalicoccus limnaeus</name>
    <dbReference type="NCBI Taxonomy" id="120681"/>
    <lineage>
        <taxon>Bacteria</taxon>
        <taxon>Pseudomonadati</taxon>
        <taxon>Pseudomonadota</taxon>
        <taxon>Gammaproteobacteria</taxon>
        <taxon>Chromatiales</taxon>
        <taxon>Chromatiaceae</taxon>
        <taxon>Thioalkalicoccus</taxon>
    </lineage>
</organism>
<comment type="caution">
    <text evidence="2">The sequence shown here is derived from an EMBL/GenBank/DDBJ whole genome shotgun (WGS) entry which is preliminary data.</text>
</comment>
<dbReference type="CDD" id="cd06260">
    <property type="entry name" value="DUF820-like"/>
    <property type="match status" value="1"/>
</dbReference>
<dbReference type="InterPro" id="IPR008538">
    <property type="entry name" value="Uma2"/>
</dbReference>
<sequence length="184" mass="21719">MQPKRVEPFLSVDEYLEGELSSRVRHEYVDGEVYAMVGASDRHGLITLNLAGALSQRLPDRCQVFMADMKVRIQTAERDIFYYPDVLVSCDPADRERYYRERPCLVVEVLSPHTERLDRFEKFLFYRQLDALAEYVLVAQDFRQLEVYRRVDQWQATKYTEGTVPLHSVDLEVTLDEIYRRTGR</sequence>
<feature type="domain" description="Putative restriction endonuclease" evidence="1">
    <location>
        <begin position="13"/>
        <end position="168"/>
    </location>
</feature>
<dbReference type="GO" id="GO:0004519">
    <property type="term" value="F:endonuclease activity"/>
    <property type="evidence" value="ECO:0007669"/>
    <property type="project" value="UniProtKB-KW"/>
</dbReference>
<dbReference type="EMBL" id="JBDKXB010000001">
    <property type="protein sequence ID" value="MEY6430870.1"/>
    <property type="molecule type" value="Genomic_DNA"/>
</dbReference>
<keyword evidence="2" id="KW-0378">Hydrolase</keyword>
<evidence type="ECO:0000313" key="3">
    <source>
        <dbReference type="Proteomes" id="UP001564408"/>
    </source>
</evidence>
<evidence type="ECO:0000313" key="2">
    <source>
        <dbReference type="EMBL" id="MEY6430870.1"/>
    </source>
</evidence>
<dbReference type="PANTHER" id="PTHR36558:SF1">
    <property type="entry name" value="RESTRICTION ENDONUCLEASE DOMAIN-CONTAINING PROTEIN-RELATED"/>
    <property type="match status" value="1"/>
</dbReference>
<dbReference type="Proteomes" id="UP001564408">
    <property type="component" value="Unassembled WGS sequence"/>
</dbReference>
<dbReference type="InterPro" id="IPR012296">
    <property type="entry name" value="Nuclease_put_TT1808"/>
</dbReference>
<keyword evidence="3" id="KW-1185">Reference proteome</keyword>
<dbReference type="RefSeq" id="WP_369665254.1">
    <property type="nucleotide sequence ID" value="NZ_JBDKXB010000001.1"/>
</dbReference>